<accession>A0A2P2PQK8</accession>
<protein>
    <submittedName>
        <fullName evidence="1">Uncharacterized protein</fullName>
    </submittedName>
</protein>
<organism evidence="1">
    <name type="scientific">Rhizophora mucronata</name>
    <name type="common">Asiatic mangrove</name>
    <dbReference type="NCBI Taxonomy" id="61149"/>
    <lineage>
        <taxon>Eukaryota</taxon>
        <taxon>Viridiplantae</taxon>
        <taxon>Streptophyta</taxon>
        <taxon>Embryophyta</taxon>
        <taxon>Tracheophyta</taxon>
        <taxon>Spermatophyta</taxon>
        <taxon>Magnoliopsida</taxon>
        <taxon>eudicotyledons</taxon>
        <taxon>Gunneridae</taxon>
        <taxon>Pentapetalae</taxon>
        <taxon>rosids</taxon>
        <taxon>fabids</taxon>
        <taxon>Malpighiales</taxon>
        <taxon>Rhizophoraceae</taxon>
        <taxon>Rhizophora</taxon>
    </lineage>
</organism>
<evidence type="ECO:0000313" key="1">
    <source>
        <dbReference type="EMBL" id="MBX56879.1"/>
    </source>
</evidence>
<dbReference type="AlphaFoldDB" id="A0A2P2PQK8"/>
<proteinExistence type="predicted"/>
<name>A0A2P2PQK8_RHIMU</name>
<sequence>MNLYACSQLSHQQFGFNHSTKQTLILLASIRIS</sequence>
<reference evidence="1" key="1">
    <citation type="submission" date="2018-02" db="EMBL/GenBank/DDBJ databases">
        <title>Rhizophora mucronata_Transcriptome.</title>
        <authorList>
            <person name="Meera S.P."/>
            <person name="Sreeshan A."/>
            <person name="Augustine A."/>
        </authorList>
    </citation>
    <scope>NUCLEOTIDE SEQUENCE</scope>
    <source>
        <tissue evidence="1">Leaf</tissue>
    </source>
</reference>
<dbReference type="EMBL" id="GGEC01076395">
    <property type="protein sequence ID" value="MBX56879.1"/>
    <property type="molecule type" value="Transcribed_RNA"/>
</dbReference>